<evidence type="ECO:0000256" key="2">
    <source>
        <dbReference type="SAM" id="Phobius"/>
    </source>
</evidence>
<keyword evidence="5" id="KW-1185">Reference proteome</keyword>
<dbReference type="InterPro" id="IPR007391">
    <property type="entry name" value="Vancomycin_resist_VanW"/>
</dbReference>
<evidence type="ECO:0000313" key="4">
    <source>
        <dbReference type="EMBL" id="QFQ95662.1"/>
    </source>
</evidence>
<dbReference type="EMBL" id="CP045096">
    <property type="protein sequence ID" value="QFQ95662.1"/>
    <property type="molecule type" value="Genomic_DNA"/>
</dbReference>
<keyword evidence="2" id="KW-0812">Transmembrane</keyword>
<evidence type="ECO:0000256" key="1">
    <source>
        <dbReference type="SAM" id="MobiDB-lite"/>
    </source>
</evidence>
<gene>
    <name evidence="4" type="ORF">F9278_05110</name>
</gene>
<sequence>MRPRIASVPPLALTGGVLTVGLGGLYLAALLVTGGEIEAGTTVRGVDIGGLSRTEAIRKLDAHLAVAGSRELAVTVGDRAGTVDPRQAGLTFDAEGTVDRATRTASDPVGVVGGFFRSGGDIEPVVRVDEDKARTVLGKLARNLDQKVREGAVTFDDGQVEQVAPHRGHALDVDAAVGTLRTSFLHGAADTVTALPTRETEPKVAAEEVRRAVREFARPAMSGPVTLTAGGRQFTVTPAVVGEYLTMRPDDSGRLIPTLDGKGLRSAPAVAGPLDDITTKAENAELRLDGDRAVVADDARTGVQVTDKALGKAVLPLLTETGAGARTGEVAVRRIQPEVTRENAARLGLTEKMSSFTVNFEPAAYRTKNIGRAAQLINGSVVMPDKTWSFNRTVGERTKANGFVEGIMILDDQFTKASGGGVSAVATTVFNAMYFAGVEPVEYGAHSFYIERYPEGREATVAWGSLDLRFTNDSGNAVYIQAEATDTSVTVSFIGTKKYDEIKSEKGPRTDVKPPAKKVSTDEKCVPQTPLEGFDVTVDRVFYNDGKEVKRQPFHTHYTPRDEITCETPDGEKPDEEKSDEEKPDSEKPDAAEPATEAPRTEASDTSNASTVR</sequence>
<reference evidence="4 5" key="1">
    <citation type="submission" date="2019-10" db="EMBL/GenBank/DDBJ databases">
        <title>Streptomyces sp. strain GY16 isolated from leaves of Broussonetia papyrifera.</title>
        <authorList>
            <person name="Mo P."/>
        </authorList>
    </citation>
    <scope>NUCLEOTIDE SEQUENCE [LARGE SCALE GENOMIC DNA]</scope>
    <source>
        <strain evidence="4 5">GY16</strain>
    </source>
</reference>
<dbReference type="KEGG" id="sphv:F9278_05110"/>
<evidence type="ECO:0000313" key="5">
    <source>
        <dbReference type="Proteomes" id="UP000327294"/>
    </source>
</evidence>
<dbReference type="RefSeq" id="WP_152167194.1">
    <property type="nucleotide sequence ID" value="NZ_CP045096.1"/>
</dbReference>
<dbReference type="InterPro" id="IPR052913">
    <property type="entry name" value="Glycopeptide_resist_protein"/>
</dbReference>
<evidence type="ECO:0000259" key="3">
    <source>
        <dbReference type="Pfam" id="PF12229"/>
    </source>
</evidence>
<dbReference type="InterPro" id="IPR022029">
    <property type="entry name" value="YoaR-like_PG-bd"/>
</dbReference>
<feature type="compositionally biased region" description="Polar residues" evidence="1">
    <location>
        <begin position="604"/>
        <end position="613"/>
    </location>
</feature>
<dbReference type="Pfam" id="PF04294">
    <property type="entry name" value="VanW"/>
    <property type="match status" value="1"/>
</dbReference>
<feature type="compositionally biased region" description="Basic and acidic residues" evidence="1">
    <location>
        <begin position="559"/>
        <end position="576"/>
    </location>
</feature>
<organism evidence="4 5">
    <name type="scientific">Streptomyces phaeolivaceus</name>
    <dbReference type="NCBI Taxonomy" id="2653200"/>
    <lineage>
        <taxon>Bacteria</taxon>
        <taxon>Bacillati</taxon>
        <taxon>Actinomycetota</taxon>
        <taxon>Actinomycetes</taxon>
        <taxon>Kitasatosporales</taxon>
        <taxon>Streptomycetaceae</taxon>
        <taxon>Streptomyces</taxon>
    </lineage>
</organism>
<name>A0A5P8JYR8_9ACTN</name>
<dbReference type="AlphaFoldDB" id="A0A5P8JYR8"/>
<keyword evidence="2" id="KW-1133">Transmembrane helix</keyword>
<feature type="region of interest" description="Disordered" evidence="1">
    <location>
        <begin position="504"/>
        <end position="524"/>
    </location>
</feature>
<protein>
    <recommendedName>
        <fullName evidence="3">YoaR-like putative peptidoglycan binding domain-containing protein</fullName>
    </recommendedName>
</protein>
<proteinExistence type="predicted"/>
<keyword evidence="2" id="KW-0472">Membrane</keyword>
<dbReference type="Proteomes" id="UP000327294">
    <property type="component" value="Chromosome"/>
</dbReference>
<accession>A0A5P8JYR8</accession>
<dbReference type="PANTHER" id="PTHR35788">
    <property type="entry name" value="EXPORTED PROTEIN-RELATED"/>
    <property type="match status" value="1"/>
</dbReference>
<dbReference type="PANTHER" id="PTHR35788:SF1">
    <property type="entry name" value="EXPORTED PROTEIN"/>
    <property type="match status" value="1"/>
</dbReference>
<feature type="domain" description="YoaR-like putative peptidoglycan binding" evidence="3">
    <location>
        <begin position="82"/>
        <end position="182"/>
    </location>
</feature>
<feature type="region of interest" description="Disordered" evidence="1">
    <location>
        <begin position="553"/>
        <end position="613"/>
    </location>
</feature>
<feature type="transmembrane region" description="Helical" evidence="2">
    <location>
        <begin position="12"/>
        <end position="32"/>
    </location>
</feature>
<dbReference type="Pfam" id="PF12229">
    <property type="entry name" value="PG_binding_4"/>
    <property type="match status" value="1"/>
</dbReference>